<sequence>MASSCSFDGQVRLWDIRKYGVYSGGAGRTPAPVAMSAIAGNGGASRSRGVSSLAIDSLGTRIYVACGDNKVRVYNALRLGEPLATMTSPEFECNGFFVRTAVSPDDRFLAVGSSTGAVNVWELEPSKGIPMIARDAPLDLSKADVVLENAHTKEASCVAWRPTLAPDYQLLTCSDDGTIRTWNPRPRACAGCSLDEISAIYPDAKSQWGFARRS</sequence>
<comment type="caution">
    <text evidence="1">The sequence shown here is derived from an EMBL/GenBank/DDBJ whole genome shotgun (WGS) entry which is preliminary data.</text>
</comment>
<evidence type="ECO:0000313" key="1">
    <source>
        <dbReference type="EMBL" id="KAJ1674295.1"/>
    </source>
</evidence>
<gene>
    <name evidence="1" type="ORF">EV182_003572</name>
</gene>
<organism evidence="1 2">
    <name type="scientific">Spiromyces aspiralis</name>
    <dbReference type="NCBI Taxonomy" id="68401"/>
    <lineage>
        <taxon>Eukaryota</taxon>
        <taxon>Fungi</taxon>
        <taxon>Fungi incertae sedis</taxon>
        <taxon>Zoopagomycota</taxon>
        <taxon>Kickxellomycotina</taxon>
        <taxon>Kickxellomycetes</taxon>
        <taxon>Kickxellales</taxon>
        <taxon>Kickxellaceae</taxon>
        <taxon>Spiromyces</taxon>
    </lineage>
</organism>
<dbReference type="EMBL" id="JAMZIH010006090">
    <property type="protein sequence ID" value="KAJ1674295.1"/>
    <property type="molecule type" value="Genomic_DNA"/>
</dbReference>
<proteinExistence type="predicted"/>
<accession>A0ACC1HE78</accession>
<keyword evidence="2" id="KW-1185">Reference proteome</keyword>
<protein>
    <submittedName>
        <fullName evidence="1">Uncharacterized protein</fullName>
    </submittedName>
</protein>
<name>A0ACC1HE78_9FUNG</name>
<evidence type="ECO:0000313" key="2">
    <source>
        <dbReference type="Proteomes" id="UP001145114"/>
    </source>
</evidence>
<reference evidence="1" key="1">
    <citation type="submission" date="2022-06" db="EMBL/GenBank/DDBJ databases">
        <title>Phylogenomic reconstructions and comparative analyses of Kickxellomycotina fungi.</title>
        <authorList>
            <person name="Reynolds N.K."/>
            <person name="Stajich J.E."/>
            <person name="Barry K."/>
            <person name="Grigoriev I.V."/>
            <person name="Crous P."/>
            <person name="Smith M.E."/>
        </authorList>
    </citation>
    <scope>NUCLEOTIDE SEQUENCE</scope>
    <source>
        <strain evidence="1">RSA 2271</strain>
    </source>
</reference>
<dbReference type="Proteomes" id="UP001145114">
    <property type="component" value="Unassembled WGS sequence"/>
</dbReference>